<evidence type="ECO:0000313" key="2">
    <source>
        <dbReference type="EMBL" id="CAK9095667.1"/>
    </source>
</evidence>
<evidence type="ECO:0000313" key="3">
    <source>
        <dbReference type="Proteomes" id="UP001642484"/>
    </source>
</evidence>
<keyword evidence="3" id="KW-1185">Reference proteome</keyword>
<evidence type="ECO:0000256" key="1">
    <source>
        <dbReference type="SAM" id="SignalP"/>
    </source>
</evidence>
<dbReference type="EMBL" id="CAXAMN010025506">
    <property type="protein sequence ID" value="CAK9095667.1"/>
    <property type="molecule type" value="Genomic_DNA"/>
</dbReference>
<proteinExistence type="predicted"/>
<accession>A0ABP0R510</accession>
<dbReference type="Gene3D" id="3.90.550.20">
    <property type="match status" value="1"/>
</dbReference>
<dbReference type="Proteomes" id="UP001642484">
    <property type="component" value="Unassembled WGS sequence"/>
</dbReference>
<sequence length="413" mass="46668">MKWPARLFVVCLFPLHALKLQSTSRASRVQNCHIFTLWNYSRPVPEYIHLNLQSWQLASKGRCGAPVLVNRSNVRQWIPDAPEELFRIPYEAAESDAIRYALIYHNGGIYMDTDFLAIDMSSIIDRISDHDIIGYTAEAQNFTHGQFSSNFLAGKKGSVVMGAIWKAQKERMQKHCPAEMEPKSGMCCYDDPQRACSVRWAGLGEGISHPALRALMKSKTSFKSFIFSGHESFVPDGLVEVLKKKMSKSEGLKYWKKRKVMKPLSRKMYHLFNSQGFADAYSCVDLTNDLSGSVAGELYKLSQVKRRQVPHGDLVRKCANDGMSRVFLHPKLHSVLRHAGLVCETARRFACNGSGETNLETMMQTQYEVQEVSSSIRCNSLARDGRISWANCFDLVGTCWICSAKRLLDTNLS</sequence>
<organism evidence="2 3">
    <name type="scientific">Durusdinium trenchii</name>
    <dbReference type="NCBI Taxonomy" id="1381693"/>
    <lineage>
        <taxon>Eukaryota</taxon>
        <taxon>Sar</taxon>
        <taxon>Alveolata</taxon>
        <taxon>Dinophyceae</taxon>
        <taxon>Suessiales</taxon>
        <taxon>Symbiodiniaceae</taxon>
        <taxon>Durusdinium</taxon>
    </lineage>
</organism>
<dbReference type="InterPro" id="IPR029044">
    <property type="entry name" value="Nucleotide-diphossugar_trans"/>
</dbReference>
<dbReference type="SUPFAM" id="SSF53448">
    <property type="entry name" value="Nucleotide-diphospho-sugar transferases"/>
    <property type="match status" value="1"/>
</dbReference>
<dbReference type="Pfam" id="PF04488">
    <property type="entry name" value="Gly_transf_sug"/>
    <property type="match status" value="1"/>
</dbReference>
<reference evidence="2 3" key="1">
    <citation type="submission" date="2024-02" db="EMBL/GenBank/DDBJ databases">
        <authorList>
            <person name="Chen Y."/>
            <person name="Shah S."/>
            <person name="Dougan E. K."/>
            <person name="Thang M."/>
            <person name="Chan C."/>
        </authorList>
    </citation>
    <scope>NUCLEOTIDE SEQUENCE [LARGE SCALE GENOMIC DNA]</scope>
</reference>
<name>A0ABP0R510_9DINO</name>
<feature type="chain" id="PRO_5046256787" evidence="1">
    <location>
        <begin position="20"/>
        <end position="413"/>
    </location>
</feature>
<dbReference type="InterPro" id="IPR007577">
    <property type="entry name" value="GlycoTrfase_DXD_sugar-bd_CS"/>
</dbReference>
<gene>
    <name evidence="2" type="ORF">CCMP2556_LOCUS45551</name>
</gene>
<keyword evidence="1" id="KW-0732">Signal</keyword>
<comment type="caution">
    <text evidence="2">The sequence shown here is derived from an EMBL/GenBank/DDBJ whole genome shotgun (WGS) entry which is preliminary data.</text>
</comment>
<feature type="signal peptide" evidence="1">
    <location>
        <begin position="1"/>
        <end position="19"/>
    </location>
</feature>
<protein>
    <submittedName>
        <fullName evidence="2">Uncharacterized protein</fullName>
    </submittedName>
</protein>